<dbReference type="EMBL" id="MT631534">
    <property type="protein sequence ID" value="QNO53213.1"/>
    <property type="molecule type" value="Genomic_DNA"/>
</dbReference>
<name>A0A7G9YYX9_9EURY</name>
<dbReference type="AlphaFoldDB" id="A0A7G9YYX9"/>
<sequence>MRGKIAFLILFVLLFHLVNAVGAEVIDFNVKPENPVNGEVVTIYGEAQPEEEVRIEISFENVVQVKDKGYVFSVEKMKIPEGENRLTVRAEGCENLKVSVRRFILGISTPWITLSSKASDGVAEISQTNVPAGTYDVLVHGKSSEESVRLIITAVGYEQADEAGNFSYTYETSPLPEGNFSVQAGNVTEIVNLRSSPRTSGGTTPTPTLAIPENVTTNETGEKRPSPIPQNKTTQPPLIPGFESIGGIAALIIIRMLKRFNGNISRRF</sequence>
<accession>A0A7G9YYX9</accession>
<organism evidence="2">
    <name type="scientific">Candidatus Methanophagaceae archaeon ANME-1 ERB6</name>
    <dbReference type="NCBI Taxonomy" id="2759912"/>
    <lineage>
        <taxon>Archaea</taxon>
        <taxon>Methanobacteriati</taxon>
        <taxon>Methanobacteriota</taxon>
        <taxon>Stenosarchaea group</taxon>
        <taxon>Methanomicrobia</taxon>
        <taxon>Candidatus Methanophagales</taxon>
        <taxon>Candidatus Methanophagaceae</taxon>
    </lineage>
</organism>
<evidence type="ECO:0000256" key="1">
    <source>
        <dbReference type="SAM" id="MobiDB-lite"/>
    </source>
</evidence>
<evidence type="ECO:0000313" key="2">
    <source>
        <dbReference type="EMBL" id="QNO53213.1"/>
    </source>
</evidence>
<reference evidence="2" key="1">
    <citation type="submission" date="2020-06" db="EMBL/GenBank/DDBJ databases">
        <title>Unique genomic features of the anaerobic methanotrophic archaea.</title>
        <authorList>
            <person name="Chadwick G.L."/>
            <person name="Skennerton C.T."/>
            <person name="Laso-Perez R."/>
            <person name="Leu A.O."/>
            <person name="Speth D.R."/>
            <person name="Yu H."/>
            <person name="Morgan-Lang C."/>
            <person name="Hatzenpichler R."/>
            <person name="Goudeau D."/>
            <person name="Malmstrom R."/>
            <person name="Brazelton W.J."/>
            <person name="Woyke T."/>
            <person name="Hallam S.J."/>
            <person name="Tyson G.W."/>
            <person name="Wegener G."/>
            <person name="Boetius A."/>
            <person name="Orphan V."/>
        </authorList>
    </citation>
    <scope>NUCLEOTIDE SEQUENCE</scope>
</reference>
<protein>
    <submittedName>
        <fullName evidence="2">Uncharacterized protein</fullName>
    </submittedName>
</protein>
<feature type="region of interest" description="Disordered" evidence="1">
    <location>
        <begin position="194"/>
        <end position="239"/>
    </location>
</feature>
<feature type="compositionally biased region" description="Low complexity" evidence="1">
    <location>
        <begin position="194"/>
        <end position="208"/>
    </location>
</feature>
<gene>
    <name evidence="2" type="ORF">HNLOENAD_00013</name>
</gene>
<proteinExistence type="predicted"/>